<sequence length="424" mass="48832">MATEETSMLSGDPNTVSPSQTQTPTEGSIRSLARKSSDYTWASNRITIDRESYLKNRRYVNLKPSEMYASLVRLYTEAFLSHWSHFKRTADAIVTLNNNPRDSATYLARKYISGWFLDLYDCNREAVRKLSYVALNEHFTHKHPRISNEYDVVLAHLNSVIRPTHVKGCPEDSLYIPNFTEKGTTPVWTHNALHPLNPFEIKDFDYNFSHFKTIITSIKDKRSGWNTAQLSNETVGRPVWLFDWHSQSNCCAWFPRKDNFDSEDVTYAFILGESCTPRQAIQDIDDWQPLPASADLDRIDPTVYRRVKPRQYFGNYEVESYKPYAEFPIDTLSNSLSDSLILTAGSSTVNVNNPPKRIRLDNRAALDTSQPSVINTRAYGDDQAKKTLTMIKRVTYLYYERIIFETTFESRLSMLLGLLTENSS</sequence>
<organism evidence="2">
    <name type="scientific">Medicago sativa deltapartitivirus 1</name>
    <dbReference type="NCBI Taxonomy" id="2043551"/>
    <lineage>
        <taxon>Viruses</taxon>
        <taxon>Riboviria</taxon>
        <taxon>Orthornavirae</taxon>
        <taxon>Pisuviricota</taxon>
        <taxon>Duplopiviricetes</taxon>
        <taxon>Durnavirales</taxon>
        <taxon>Partitiviridae</taxon>
        <taxon>Deltapartitivirus</taxon>
    </lineage>
</organism>
<evidence type="ECO:0000256" key="1">
    <source>
        <dbReference type="SAM" id="MobiDB-lite"/>
    </source>
</evidence>
<reference evidence="2" key="1">
    <citation type="journal article" date="2021" name="Arch. Virol.">
        <title>RNA-seq reveals plant virus composition and diversity in alfalfa, thrips, and aphids in Beijing, China.</title>
        <authorList>
            <person name="Li J."/>
            <person name="Gu H."/>
            <person name="Liu Y."/>
            <person name="Wei S."/>
            <person name="Hu G."/>
            <person name="Wang X."/>
            <person name="McNeill M.R."/>
            <person name="Ban L."/>
        </authorList>
    </citation>
    <scope>NUCLEOTIDE SEQUENCE</scope>
    <source>
        <strain evidence="2">MSDPV1/BJMs3</strain>
    </source>
</reference>
<keyword evidence="2" id="KW-0167">Capsid protein</keyword>
<dbReference type="EMBL" id="MT675011">
    <property type="protein sequence ID" value="UEE94751.1"/>
    <property type="molecule type" value="Genomic_RNA"/>
</dbReference>
<keyword evidence="2" id="KW-0946">Virion</keyword>
<name>A0A8K1R3V1_9VIRU</name>
<accession>A0A8K1R3V1</accession>
<feature type="compositionally biased region" description="Polar residues" evidence="1">
    <location>
        <begin position="1"/>
        <end position="28"/>
    </location>
</feature>
<proteinExistence type="predicted"/>
<feature type="region of interest" description="Disordered" evidence="1">
    <location>
        <begin position="1"/>
        <end position="31"/>
    </location>
</feature>
<evidence type="ECO:0000313" key="2">
    <source>
        <dbReference type="EMBL" id="UEE94751.1"/>
    </source>
</evidence>
<protein>
    <submittedName>
        <fullName evidence="2">Coat protein</fullName>
    </submittedName>
</protein>
<dbReference type="GO" id="GO:0019028">
    <property type="term" value="C:viral capsid"/>
    <property type="evidence" value="ECO:0007669"/>
    <property type="project" value="UniProtKB-KW"/>
</dbReference>